<evidence type="ECO:0000313" key="4">
    <source>
        <dbReference type="Proteomes" id="UP000008076"/>
    </source>
</evidence>
<evidence type="ECO:0000259" key="2">
    <source>
        <dbReference type="PROSITE" id="PS50249"/>
    </source>
</evidence>
<proteinExistence type="predicted"/>
<dbReference type="AlphaFoldDB" id="B0EI82"/>
<dbReference type="PANTHER" id="PTHR10540:SF7">
    <property type="entry name" value="26S PROTEASOME NON-ATPASE REGULATORY SUBUNIT 7"/>
    <property type="match status" value="1"/>
</dbReference>
<dbReference type="KEGG" id="edi:EDI_307680"/>
<organism evidence="4">
    <name type="scientific">Entamoeba dispar (strain ATCC PRA-260 / SAW760)</name>
    <dbReference type="NCBI Taxonomy" id="370354"/>
    <lineage>
        <taxon>Eukaryota</taxon>
        <taxon>Amoebozoa</taxon>
        <taxon>Evosea</taxon>
        <taxon>Archamoebae</taxon>
        <taxon>Mastigamoebida</taxon>
        <taxon>Entamoebidae</taxon>
        <taxon>Entamoeba</taxon>
    </lineage>
</organism>
<dbReference type="GO" id="GO:0008237">
    <property type="term" value="F:metallopeptidase activity"/>
    <property type="evidence" value="ECO:0007669"/>
    <property type="project" value="InterPro"/>
</dbReference>
<dbReference type="PROSITE" id="PS50249">
    <property type="entry name" value="MPN"/>
    <property type="match status" value="1"/>
</dbReference>
<dbReference type="InterPro" id="IPR024969">
    <property type="entry name" value="EIF3F/CSN6-like_C"/>
</dbReference>
<name>B0EI82_ENTDS</name>
<protein>
    <submittedName>
        <fullName evidence="3">26S proteasome regulatory subunit 7, psd7, putative</fullName>
    </submittedName>
</protein>
<dbReference type="FunFam" id="3.40.140.10:FF:000040">
    <property type="entry name" value="26S proteasome regulatory subunit RPN8"/>
    <property type="match status" value="1"/>
</dbReference>
<sequence length="315" mass="36053">MTEPLQSSYIKKVIVHPLVLLSISDHQTRANKEGKRVVGVLLGFIRKGVVDVMNSFAVPFDEDEKDNIWYLDHQYLETVYRMTQRVTAKEVLVGWYSTSSSIKPCDIQIHSVINKYTAHPIYLTVDVSATISHDLPVHSYVSAESIDSSENILLQPELSLRFIHVPTDVGSDESEVGVERLLRDLQKPTGTVLKHEVELKMDSLRALDDKIKLMRNYLELVESGKIPVNQKIIQNIQDIFNLSPNIEKYTQQFAVNINDVMVTIYLSQLVKSVLAVHDLIRNKNDYEFKLKQLHDNNNKESTKDDTQQQQPVVQK</sequence>
<keyword evidence="3" id="KW-0647">Proteasome</keyword>
<evidence type="ECO:0000256" key="1">
    <source>
        <dbReference type="SAM" id="MobiDB-lite"/>
    </source>
</evidence>
<feature type="compositionally biased region" description="Basic and acidic residues" evidence="1">
    <location>
        <begin position="293"/>
        <end position="306"/>
    </location>
</feature>
<dbReference type="InterPro" id="IPR037518">
    <property type="entry name" value="MPN"/>
</dbReference>
<dbReference type="GO" id="GO:0043161">
    <property type="term" value="P:proteasome-mediated ubiquitin-dependent protein catabolic process"/>
    <property type="evidence" value="ECO:0007669"/>
    <property type="project" value="TreeGrafter"/>
</dbReference>
<dbReference type="OMA" id="HAMSIKT"/>
<feature type="region of interest" description="Disordered" evidence="1">
    <location>
        <begin position="293"/>
        <end position="315"/>
    </location>
</feature>
<reference evidence="4" key="1">
    <citation type="submission" date="2007-12" db="EMBL/GenBank/DDBJ databases">
        <title>Annotation of Entamoeba dispar SAW760.</title>
        <authorList>
            <person name="Lorenzi H."/>
            <person name="Inman J."/>
            <person name="Schobel S."/>
            <person name="Amedeo P."/>
            <person name="Caler E."/>
        </authorList>
    </citation>
    <scope>NUCLEOTIDE SEQUENCE [LARGE SCALE GENOMIC DNA]</scope>
    <source>
        <strain evidence="4">ATCC PRA-260 / SAW760</strain>
    </source>
</reference>
<accession>B0EI82</accession>
<dbReference type="Pfam" id="PF01398">
    <property type="entry name" value="JAB"/>
    <property type="match status" value="1"/>
</dbReference>
<dbReference type="RefSeq" id="XP_001737930.1">
    <property type="nucleotide sequence ID" value="XM_001737878.1"/>
</dbReference>
<dbReference type="VEuPathDB" id="AmoebaDB:EDI_307680"/>
<dbReference type="Proteomes" id="UP000008076">
    <property type="component" value="Unassembled WGS sequence"/>
</dbReference>
<keyword evidence="4" id="KW-1185">Reference proteome</keyword>
<dbReference type="PANTHER" id="PTHR10540">
    <property type="entry name" value="EUKARYOTIC TRANSLATION INITIATION FACTOR 3 SUBUNIT F-RELATED"/>
    <property type="match status" value="1"/>
</dbReference>
<dbReference type="SMART" id="SM00232">
    <property type="entry name" value="JAB_MPN"/>
    <property type="match status" value="1"/>
</dbReference>
<gene>
    <name evidence="3" type="ORF">EDI_307680</name>
</gene>
<dbReference type="OrthoDB" id="10256771at2759"/>
<dbReference type="Gene3D" id="3.40.140.10">
    <property type="entry name" value="Cytidine Deaminase, domain 2"/>
    <property type="match status" value="1"/>
</dbReference>
<dbReference type="eggNOG" id="KOG1556">
    <property type="taxonomic scope" value="Eukaryota"/>
</dbReference>
<dbReference type="GeneID" id="5882986"/>
<evidence type="ECO:0000313" key="3">
    <source>
        <dbReference type="EMBL" id="EDR25765.1"/>
    </source>
</evidence>
<feature type="domain" description="MPN" evidence="2">
    <location>
        <begin position="13"/>
        <end position="146"/>
    </location>
</feature>
<dbReference type="InterPro" id="IPR000555">
    <property type="entry name" value="JAMM/MPN+_dom"/>
</dbReference>
<dbReference type="GO" id="GO:0000502">
    <property type="term" value="C:proteasome complex"/>
    <property type="evidence" value="ECO:0007669"/>
    <property type="project" value="UniProtKB-KW"/>
</dbReference>
<dbReference type="Pfam" id="PF13012">
    <property type="entry name" value="MitMem_reg"/>
    <property type="match status" value="1"/>
</dbReference>
<dbReference type="EMBL" id="DS549413">
    <property type="protein sequence ID" value="EDR25765.1"/>
    <property type="molecule type" value="Genomic_DNA"/>
</dbReference>